<dbReference type="Gene3D" id="1.10.3210.10">
    <property type="entry name" value="Hypothetical protein af1432"/>
    <property type="match status" value="1"/>
</dbReference>
<evidence type="ECO:0000259" key="1">
    <source>
        <dbReference type="Pfam" id="PF20680"/>
    </source>
</evidence>
<keyword evidence="3" id="KW-1185">Reference proteome</keyword>
<dbReference type="Proteomes" id="UP001057221">
    <property type="component" value="Segment"/>
</dbReference>
<gene>
    <name evidence="2" type="ORF">DOMOVOI_03460</name>
</gene>
<dbReference type="SUPFAM" id="SSF109604">
    <property type="entry name" value="HD-domain/PDEase-like"/>
    <property type="match status" value="1"/>
</dbReference>
<evidence type="ECO:0000313" key="2">
    <source>
        <dbReference type="EMBL" id="USN14820.1"/>
    </source>
</evidence>
<proteinExistence type="predicted"/>
<accession>A0A9E7MQR4</accession>
<name>A0A9E7MQR4_9CAUD</name>
<feature type="domain" description="DUF6817" evidence="1">
    <location>
        <begin position="122"/>
        <end position="181"/>
    </location>
</feature>
<dbReference type="InterPro" id="IPR049202">
    <property type="entry name" value="DUF6817"/>
</dbReference>
<dbReference type="EMBL" id="ON529855">
    <property type="protein sequence ID" value="USN14820.1"/>
    <property type="molecule type" value="Genomic_DNA"/>
</dbReference>
<protein>
    <recommendedName>
        <fullName evidence="1">DUF6817 domain-containing protein</fullName>
    </recommendedName>
</protein>
<reference evidence="2 3" key="1">
    <citation type="submission" date="2022-05" db="EMBL/GenBank/DDBJ databases">
        <authorList>
            <person name="Friedrich I."/>
            <person name="Poehlein A."/>
            <person name="Schneider D."/>
            <person name="Hertel R."/>
            <person name="Daniel R."/>
        </authorList>
    </citation>
    <scope>NUCLEOTIDE SEQUENCE [LARGE SCALE GENOMIC DNA]</scope>
</reference>
<dbReference type="Pfam" id="PF20680">
    <property type="entry name" value="DUF6817"/>
    <property type="match status" value="1"/>
</dbReference>
<sequence length="279" mass="31020">MADPIPFCGDNTRLNPAKGDEGRVRVMHAHKTNDGRMISCWKLTPEEIAKVAETGEVWLSLSCGENIPPSYVSGTPLMQAFDQDTGEAISSYRSDGEHEVQDMRRFALLHHGDQKYGQRPYAYHLDGVVAILRRWGADSTYLKAGYGHDLEEDTMQDLPLVDRRATVRARSGEEAEAFIWACTGTQATREACLEEQIAKITARPGAAPVKCADRLFNMASCLEEVQETPTKHLLKLSHTYDGEADRFISAMEPLVPAQIIEELRDVAGRLRAFLATQAN</sequence>
<organism evidence="2 3">
    <name type="scientific">Brevundimonas phage vB_BpoS-Domovoi</name>
    <dbReference type="NCBI Taxonomy" id="2948598"/>
    <lineage>
        <taxon>Viruses</taxon>
        <taxon>Duplodnaviria</taxon>
        <taxon>Heunggongvirae</taxon>
        <taxon>Uroviricota</taxon>
        <taxon>Caudoviricetes</taxon>
        <taxon>Jeanschmidtviridae</taxon>
        <taxon>Marchewkavirus</taxon>
        <taxon>Marchewkavirus domovoi</taxon>
    </lineage>
</organism>
<evidence type="ECO:0000313" key="3">
    <source>
        <dbReference type="Proteomes" id="UP001057221"/>
    </source>
</evidence>